<evidence type="ECO:0000313" key="3">
    <source>
        <dbReference type="EMBL" id="GIY23760.1"/>
    </source>
</evidence>
<name>A0AAV4RPW3_CAEEX</name>
<dbReference type="AlphaFoldDB" id="A0AAV4RPW3"/>
<organism evidence="3 4">
    <name type="scientific">Caerostris extrusa</name>
    <name type="common">Bark spider</name>
    <name type="synonym">Caerostris bankana</name>
    <dbReference type="NCBI Taxonomy" id="172846"/>
    <lineage>
        <taxon>Eukaryota</taxon>
        <taxon>Metazoa</taxon>
        <taxon>Ecdysozoa</taxon>
        <taxon>Arthropoda</taxon>
        <taxon>Chelicerata</taxon>
        <taxon>Arachnida</taxon>
        <taxon>Araneae</taxon>
        <taxon>Araneomorphae</taxon>
        <taxon>Entelegynae</taxon>
        <taxon>Araneoidea</taxon>
        <taxon>Araneidae</taxon>
        <taxon>Caerostris</taxon>
    </lineage>
</organism>
<protein>
    <submittedName>
        <fullName evidence="3">Uncharacterized protein</fullName>
    </submittedName>
</protein>
<comment type="caution">
    <text evidence="3">The sequence shown here is derived from an EMBL/GenBank/DDBJ whole genome shotgun (WGS) entry which is preliminary data.</text>
</comment>
<keyword evidence="2" id="KW-0472">Membrane</keyword>
<feature type="compositionally biased region" description="Basic and acidic residues" evidence="1">
    <location>
        <begin position="1"/>
        <end position="34"/>
    </location>
</feature>
<evidence type="ECO:0000313" key="4">
    <source>
        <dbReference type="Proteomes" id="UP001054945"/>
    </source>
</evidence>
<keyword evidence="2" id="KW-1133">Transmembrane helix</keyword>
<evidence type="ECO:0000256" key="1">
    <source>
        <dbReference type="SAM" id="MobiDB-lite"/>
    </source>
</evidence>
<evidence type="ECO:0000256" key="2">
    <source>
        <dbReference type="SAM" id="Phobius"/>
    </source>
</evidence>
<dbReference type="EMBL" id="BPLR01008310">
    <property type="protein sequence ID" value="GIY23760.1"/>
    <property type="molecule type" value="Genomic_DNA"/>
</dbReference>
<gene>
    <name evidence="3" type="ORF">CEXT_584281</name>
</gene>
<feature type="region of interest" description="Disordered" evidence="1">
    <location>
        <begin position="1"/>
        <end position="46"/>
    </location>
</feature>
<accession>A0AAV4RPW3</accession>
<keyword evidence="2" id="KW-0812">Transmembrane</keyword>
<keyword evidence="4" id="KW-1185">Reference proteome</keyword>
<feature type="transmembrane region" description="Helical" evidence="2">
    <location>
        <begin position="89"/>
        <end position="110"/>
    </location>
</feature>
<proteinExistence type="predicted"/>
<sequence length="141" mass="16436">MDGRKEEMTDGRKEGRTDGRKEGWMDGGKDGQKEGRKKGRTNDMIGFKKSKQVNRNSYISTIQHYSDRGIDQDFIIAADAVVRFRRPTLLHIVAVLMLAVYDFIRSMIFWTRPKSNFELCSFDGYEIINYVHLADFLIEFK</sequence>
<dbReference type="Proteomes" id="UP001054945">
    <property type="component" value="Unassembled WGS sequence"/>
</dbReference>
<reference evidence="3 4" key="1">
    <citation type="submission" date="2021-06" db="EMBL/GenBank/DDBJ databases">
        <title>Caerostris extrusa draft genome.</title>
        <authorList>
            <person name="Kono N."/>
            <person name="Arakawa K."/>
        </authorList>
    </citation>
    <scope>NUCLEOTIDE SEQUENCE [LARGE SCALE GENOMIC DNA]</scope>
</reference>